<protein>
    <submittedName>
        <fullName evidence="2">Uncharacterized protein</fullName>
    </submittedName>
</protein>
<accession>F2TWQ4</accession>
<evidence type="ECO:0000256" key="1">
    <source>
        <dbReference type="SAM" id="MobiDB-lite"/>
    </source>
</evidence>
<feature type="compositionally biased region" description="Acidic residues" evidence="1">
    <location>
        <begin position="1"/>
        <end position="12"/>
    </location>
</feature>
<dbReference type="AlphaFoldDB" id="F2TWQ4"/>
<dbReference type="Proteomes" id="UP000007799">
    <property type="component" value="Unassembled WGS sequence"/>
</dbReference>
<feature type="region of interest" description="Disordered" evidence="1">
    <location>
        <begin position="1"/>
        <end position="32"/>
    </location>
</feature>
<dbReference type="KEGG" id="sre:PTSG_00526"/>
<feature type="region of interest" description="Disordered" evidence="1">
    <location>
        <begin position="202"/>
        <end position="304"/>
    </location>
</feature>
<feature type="compositionally biased region" description="Pro residues" evidence="1">
    <location>
        <begin position="319"/>
        <end position="331"/>
    </location>
</feature>
<proteinExistence type="predicted"/>
<feature type="region of interest" description="Disordered" evidence="1">
    <location>
        <begin position="315"/>
        <end position="334"/>
    </location>
</feature>
<keyword evidence="3" id="KW-1185">Reference proteome</keyword>
<gene>
    <name evidence="2" type="ORF">PTSG_00526</name>
</gene>
<dbReference type="InParanoid" id="F2TWQ4"/>
<evidence type="ECO:0000313" key="3">
    <source>
        <dbReference type="Proteomes" id="UP000007799"/>
    </source>
</evidence>
<organism evidence="3">
    <name type="scientific">Salpingoeca rosetta (strain ATCC 50818 / BSB-021)</name>
    <dbReference type="NCBI Taxonomy" id="946362"/>
    <lineage>
        <taxon>Eukaryota</taxon>
        <taxon>Choanoflagellata</taxon>
        <taxon>Craspedida</taxon>
        <taxon>Salpingoecidae</taxon>
        <taxon>Salpingoeca</taxon>
    </lineage>
</organism>
<evidence type="ECO:0000313" key="2">
    <source>
        <dbReference type="EMBL" id="EGD72500.1"/>
    </source>
</evidence>
<dbReference type="RefSeq" id="XP_004999069.1">
    <property type="nucleotide sequence ID" value="XM_004999012.1"/>
</dbReference>
<name>F2TWQ4_SALR5</name>
<dbReference type="EMBL" id="GL832955">
    <property type="protein sequence ID" value="EGD72500.1"/>
    <property type="molecule type" value="Genomic_DNA"/>
</dbReference>
<reference evidence="2" key="1">
    <citation type="submission" date="2009-08" db="EMBL/GenBank/DDBJ databases">
        <title>Annotation of Salpingoeca rosetta.</title>
        <authorList>
            <consortium name="The Broad Institute Genome Sequencing Platform"/>
            <person name="Russ C."/>
            <person name="Cuomo C."/>
            <person name="Burger G."/>
            <person name="Gray M.W."/>
            <person name="Holland P.W.H."/>
            <person name="King N."/>
            <person name="Lang F.B.F."/>
            <person name="Roger A.J."/>
            <person name="Ruiz-Trillo I."/>
            <person name="Young S.K."/>
            <person name="Zeng Q."/>
            <person name="Gargeya S."/>
            <person name="Alvarado L."/>
            <person name="Berlin A."/>
            <person name="Chapman S.B."/>
            <person name="Chen Z."/>
            <person name="Freedman E."/>
            <person name="Gellesch M."/>
            <person name="Goldberg J."/>
            <person name="Griggs A."/>
            <person name="Gujja S."/>
            <person name="Heilman E."/>
            <person name="Heiman D."/>
            <person name="Howarth C."/>
            <person name="Mehta T."/>
            <person name="Neiman D."/>
            <person name="Pearson M."/>
            <person name="Roberts A."/>
            <person name="Saif S."/>
            <person name="Shea T."/>
            <person name="Shenoy N."/>
            <person name="Sisk P."/>
            <person name="Stolte C."/>
            <person name="Sykes S."/>
            <person name="White J."/>
            <person name="Yandava C."/>
            <person name="Haas B."/>
            <person name="Nusbaum C."/>
            <person name="Birren B."/>
        </authorList>
    </citation>
    <scope>NUCLEOTIDE SEQUENCE [LARGE SCALE GENOMIC DNA]</scope>
    <source>
        <strain evidence="2">ATCC 50818</strain>
    </source>
</reference>
<dbReference type="GeneID" id="16067643"/>
<feature type="compositionally biased region" description="Basic and acidic residues" evidence="1">
    <location>
        <begin position="223"/>
        <end position="232"/>
    </location>
</feature>
<sequence length="354" mass="38025">MAAESGESDGGDADAGKDGSSTKHHKNKDPLASPVAKLFRKHSHACRHTSAKVHRVFGQPVLHPRFEGDVDTVELATRHLTKECQCVGPPSNLERRAVATLSGMSTTEVDERVPRIICPECQHDLAFHREGTDAEKHNTRILAHFRPTLLAQCTTDAQPILPPSRSLESLALLLNGTASIYPGKKSKPSKASSWLPRIFGKRSKGKAGDDAPVCIHVDDDDDGGKNDGDHGDGSNSTITTTANGGGNQSRGEHNKQAKQAESSAEKRGAQQRKRASKDVEAVDATDSSGEGESAVLETPKKRPKHSFLGLKEFFIPAPKSKPTPPPTPPHPFQGIGQELLCIEATSDQGFHPHT</sequence>